<gene>
    <name evidence="2" type="ORF">PSON_ATCC_30995.1.T0500261</name>
</gene>
<comment type="caution">
    <text evidence="2">The sequence shown here is derived from an EMBL/GenBank/DDBJ whole genome shotgun (WGS) entry which is preliminary data.</text>
</comment>
<dbReference type="Proteomes" id="UP000692954">
    <property type="component" value="Unassembled WGS sequence"/>
</dbReference>
<accession>A0A8S1N750</accession>
<evidence type="ECO:0000313" key="3">
    <source>
        <dbReference type="Proteomes" id="UP000692954"/>
    </source>
</evidence>
<sequence length="296" mass="34708">MQSHKSEKSYQDFLSVNESDFLNTYFLHLVGDTIPQFVCQSELAIRHRLGAKIDVQLLFQQKRSVHVKPNRYMFCQCDFKLESAIQLLQNQIKKYDYQENEEKKSSSTKKKLYRSVLTSSFSDDIPICQINSWVLLNDIKIEVKKGDILLFIVKIKASSYTLNRLQTLIQNEIKYTKTKLSDYITKYNPNIHPILILNADINFPYQKLNCQAYYIGKQNLMQHFFQQLRIQDAEAITEDLISKYNLNRMSQARILAQKEALDYQKLGKNIDIFKISTFGVAIVLGLMYFLKKKIIK</sequence>
<dbReference type="AlphaFoldDB" id="A0A8S1N750"/>
<evidence type="ECO:0000313" key="2">
    <source>
        <dbReference type="EMBL" id="CAD8086929.1"/>
    </source>
</evidence>
<keyword evidence="1" id="KW-0472">Membrane</keyword>
<reference evidence="2" key="1">
    <citation type="submission" date="2021-01" db="EMBL/GenBank/DDBJ databases">
        <authorList>
            <consortium name="Genoscope - CEA"/>
            <person name="William W."/>
        </authorList>
    </citation>
    <scope>NUCLEOTIDE SEQUENCE</scope>
</reference>
<evidence type="ECO:0000256" key="1">
    <source>
        <dbReference type="SAM" id="Phobius"/>
    </source>
</evidence>
<keyword evidence="1" id="KW-0812">Transmembrane</keyword>
<dbReference type="OrthoDB" id="292146at2759"/>
<protein>
    <submittedName>
        <fullName evidence="2">Uncharacterized protein</fullName>
    </submittedName>
</protein>
<dbReference type="EMBL" id="CAJJDN010000050">
    <property type="protein sequence ID" value="CAD8086929.1"/>
    <property type="molecule type" value="Genomic_DNA"/>
</dbReference>
<proteinExistence type="predicted"/>
<feature type="transmembrane region" description="Helical" evidence="1">
    <location>
        <begin position="272"/>
        <end position="290"/>
    </location>
</feature>
<keyword evidence="1" id="KW-1133">Transmembrane helix</keyword>
<keyword evidence="3" id="KW-1185">Reference proteome</keyword>
<organism evidence="2 3">
    <name type="scientific">Paramecium sonneborni</name>
    <dbReference type="NCBI Taxonomy" id="65129"/>
    <lineage>
        <taxon>Eukaryota</taxon>
        <taxon>Sar</taxon>
        <taxon>Alveolata</taxon>
        <taxon>Ciliophora</taxon>
        <taxon>Intramacronucleata</taxon>
        <taxon>Oligohymenophorea</taxon>
        <taxon>Peniculida</taxon>
        <taxon>Parameciidae</taxon>
        <taxon>Paramecium</taxon>
    </lineage>
</organism>
<name>A0A8S1N750_9CILI</name>